<dbReference type="InterPro" id="IPR032710">
    <property type="entry name" value="NTF2-like_dom_sf"/>
</dbReference>
<dbReference type="RefSeq" id="WP_066602755.1">
    <property type="nucleotide sequence ID" value="NZ_KQ130434.1"/>
</dbReference>
<proteinExistence type="predicted"/>
<dbReference type="AlphaFoldDB" id="A0A0J7Y616"/>
<dbReference type="Gene3D" id="3.10.450.50">
    <property type="match status" value="1"/>
</dbReference>
<name>A0A0J7Y616_9SPHN</name>
<dbReference type="PATRIC" id="fig|1420583.3.peg.1849"/>
<gene>
    <name evidence="1" type="ORF">V473_09205</name>
</gene>
<dbReference type="EMBL" id="JACT01000001">
    <property type="protein sequence ID" value="KMS58833.1"/>
    <property type="molecule type" value="Genomic_DNA"/>
</dbReference>
<comment type="caution">
    <text evidence="1">The sequence shown here is derived from an EMBL/GenBank/DDBJ whole genome shotgun (WGS) entry which is preliminary data.</text>
</comment>
<dbReference type="STRING" id="1420583.V473_09205"/>
<evidence type="ECO:0008006" key="3">
    <source>
        <dbReference type="Google" id="ProtNLM"/>
    </source>
</evidence>
<sequence length="123" mass="13717">MATLDADRIEAFLRHQLDMFNQGRRDDFIAAYREIAPGGLLIDDPVGSDRKEGLDLIGELFDRYVGWKLTFVELIVNGHEAAACVCNEGVVNGDPITVHSLETYHFGEDGTFLARYFHPAMSA</sequence>
<dbReference type="Proteomes" id="UP000052232">
    <property type="component" value="Unassembled WGS sequence"/>
</dbReference>
<accession>A0A0J7Y616</accession>
<evidence type="ECO:0000313" key="1">
    <source>
        <dbReference type="EMBL" id="KMS58833.1"/>
    </source>
</evidence>
<organism evidence="1 2">
    <name type="scientific">Sphingobium cupriresistens LL01</name>
    <dbReference type="NCBI Taxonomy" id="1420583"/>
    <lineage>
        <taxon>Bacteria</taxon>
        <taxon>Pseudomonadati</taxon>
        <taxon>Pseudomonadota</taxon>
        <taxon>Alphaproteobacteria</taxon>
        <taxon>Sphingomonadales</taxon>
        <taxon>Sphingomonadaceae</taxon>
        <taxon>Sphingobium</taxon>
    </lineage>
</organism>
<protein>
    <recommendedName>
        <fullName evidence="3">SnoaL-like domain-containing protein</fullName>
    </recommendedName>
</protein>
<evidence type="ECO:0000313" key="2">
    <source>
        <dbReference type="Proteomes" id="UP000052232"/>
    </source>
</evidence>
<dbReference type="SUPFAM" id="SSF54427">
    <property type="entry name" value="NTF2-like"/>
    <property type="match status" value="1"/>
</dbReference>
<keyword evidence="2" id="KW-1185">Reference proteome</keyword>
<reference evidence="1 2" key="1">
    <citation type="journal article" date="2015" name="G3 (Bethesda)">
        <title>Insights into Ongoing Evolution of the Hexachlorocyclohexane Catabolic Pathway from Comparative Genomics of Ten Sphingomonadaceae Strains.</title>
        <authorList>
            <person name="Pearce S.L."/>
            <person name="Oakeshott J.G."/>
            <person name="Pandey G."/>
        </authorList>
    </citation>
    <scope>NUCLEOTIDE SEQUENCE [LARGE SCALE GENOMIC DNA]</scope>
    <source>
        <strain evidence="1 2">LL01</strain>
    </source>
</reference>